<dbReference type="Gene3D" id="1.10.287.130">
    <property type="match status" value="1"/>
</dbReference>
<dbReference type="OrthoDB" id="594725at2"/>
<dbReference type="PANTHER" id="PTHR45436:SF5">
    <property type="entry name" value="SENSOR HISTIDINE KINASE TRCS"/>
    <property type="match status" value="1"/>
</dbReference>
<dbReference type="GO" id="GO:0005886">
    <property type="term" value="C:plasma membrane"/>
    <property type="evidence" value="ECO:0007669"/>
    <property type="project" value="TreeGrafter"/>
</dbReference>
<dbReference type="InterPro" id="IPR003660">
    <property type="entry name" value="HAMP_dom"/>
</dbReference>
<name>A0A1I0TLJ3_9SPHI</name>
<feature type="transmembrane region" description="Helical" evidence="11">
    <location>
        <begin position="144"/>
        <end position="172"/>
    </location>
</feature>
<evidence type="ECO:0000256" key="4">
    <source>
        <dbReference type="ARBA" id="ARBA00022553"/>
    </source>
</evidence>
<dbReference type="InterPro" id="IPR003594">
    <property type="entry name" value="HATPase_dom"/>
</dbReference>
<dbReference type="STRING" id="332999.SAMN04488511_11196"/>
<dbReference type="SUPFAM" id="SSF47384">
    <property type="entry name" value="Homodimeric domain of signal transducing histidine kinase"/>
    <property type="match status" value="1"/>
</dbReference>
<dbReference type="InterPro" id="IPR036097">
    <property type="entry name" value="HisK_dim/P_sf"/>
</dbReference>
<keyword evidence="15" id="KW-1185">Reference proteome</keyword>
<dbReference type="Pfam" id="PF00672">
    <property type="entry name" value="HAMP"/>
    <property type="match status" value="1"/>
</dbReference>
<evidence type="ECO:0000313" key="14">
    <source>
        <dbReference type="EMBL" id="SFA52668.1"/>
    </source>
</evidence>
<dbReference type="GO" id="GO:0000155">
    <property type="term" value="F:phosphorelay sensor kinase activity"/>
    <property type="evidence" value="ECO:0007669"/>
    <property type="project" value="InterPro"/>
</dbReference>
<dbReference type="PROSITE" id="PS50109">
    <property type="entry name" value="HIS_KIN"/>
    <property type="match status" value="1"/>
</dbReference>
<dbReference type="RefSeq" id="WP_090984844.1">
    <property type="nucleotide sequence ID" value="NZ_FOJM01000011.1"/>
</dbReference>
<dbReference type="EC" id="2.7.13.3" evidence="3"/>
<dbReference type="Gene3D" id="3.30.565.10">
    <property type="entry name" value="Histidine kinase-like ATPase, C-terminal domain"/>
    <property type="match status" value="1"/>
</dbReference>
<sequence>MRIGKRQFGIKLKITAAFSLIFILLSFSFNLYCYRKIRMLMISDNDAYLIARAKTLLDKTEVLPAIIPLPDQNTSIRVLYHSAGKPIVVFQSPGIIKNIRTPAKTGVTDTLGMRVAYVVSNNEDNPAELMLVRSADQLNGNLQYLLLLLFTCSLLSVLLAGLIAYILSFYLLQPVQRIINAAKLINAHKLRDVIPVKKTNDELQELTETINTMLVRIDESLRQQQNFFASASHELKTPLAIMRAEIEVHLSKPGLTPALSNLMESQLTEINRLQQVVQEFLLVSQLKSSGITLHRQQIDLSLVILRLFNRFQTFMQQKELSTDIDFDQDAETFLVIADDDKLNILLMNLIENAIKYAVPGTPISCAVKQSNIKDYITISFKNAINEESFPTENLQNAFHRETIEANGAGIGLWLVKAITNLHNGKFSIESSNFFFEAVVDLPTTLYPGMDL</sequence>
<dbReference type="CDD" id="cd00082">
    <property type="entry name" value="HisKA"/>
    <property type="match status" value="1"/>
</dbReference>
<feature type="coiled-coil region" evidence="10">
    <location>
        <begin position="196"/>
        <end position="223"/>
    </location>
</feature>
<dbReference type="InterPro" id="IPR050428">
    <property type="entry name" value="TCS_sensor_his_kinase"/>
</dbReference>
<dbReference type="Proteomes" id="UP000198836">
    <property type="component" value="Unassembled WGS sequence"/>
</dbReference>
<feature type="transmembrane region" description="Helical" evidence="11">
    <location>
        <begin position="12"/>
        <end position="33"/>
    </location>
</feature>
<dbReference type="Pfam" id="PF00512">
    <property type="entry name" value="HisKA"/>
    <property type="match status" value="1"/>
</dbReference>
<feature type="domain" description="Histidine kinase" evidence="12">
    <location>
        <begin position="230"/>
        <end position="445"/>
    </location>
</feature>
<reference evidence="15" key="1">
    <citation type="submission" date="2016-10" db="EMBL/GenBank/DDBJ databases">
        <authorList>
            <person name="Varghese N."/>
            <person name="Submissions S."/>
        </authorList>
    </citation>
    <scope>NUCLEOTIDE SEQUENCE [LARGE SCALE GENOMIC DNA]</scope>
    <source>
        <strain evidence="15">DSM 18130</strain>
    </source>
</reference>
<gene>
    <name evidence="14" type="ORF">SAMN04488511_11196</name>
</gene>
<comment type="catalytic activity">
    <reaction evidence="1">
        <text>ATP + protein L-histidine = ADP + protein N-phospho-L-histidine.</text>
        <dbReference type="EC" id="2.7.13.3"/>
    </reaction>
</comment>
<protein>
    <recommendedName>
        <fullName evidence="3">histidine kinase</fullName>
        <ecNumber evidence="3">2.7.13.3</ecNumber>
    </recommendedName>
</protein>
<evidence type="ECO:0000256" key="10">
    <source>
        <dbReference type="SAM" id="Coils"/>
    </source>
</evidence>
<dbReference type="InterPro" id="IPR003661">
    <property type="entry name" value="HisK_dim/P_dom"/>
</dbReference>
<keyword evidence="9" id="KW-0902">Two-component regulatory system</keyword>
<dbReference type="AlphaFoldDB" id="A0A1I0TLJ3"/>
<evidence type="ECO:0000256" key="11">
    <source>
        <dbReference type="SAM" id="Phobius"/>
    </source>
</evidence>
<evidence type="ECO:0000256" key="3">
    <source>
        <dbReference type="ARBA" id="ARBA00012438"/>
    </source>
</evidence>
<evidence type="ECO:0000259" key="13">
    <source>
        <dbReference type="PROSITE" id="PS50885"/>
    </source>
</evidence>
<keyword evidence="5" id="KW-0808">Transferase</keyword>
<dbReference type="PROSITE" id="PS50885">
    <property type="entry name" value="HAMP"/>
    <property type="match status" value="1"/>
</dbReference>
<dbReference type="CDD" id="cd06225">
    <property type="entry name" value="HAMP"/>
    <property type="match status" value="1"/>
</dbReference>
<keyword evidence="6 11" id="KW-0812">Transmembrane</keyword>
<evidence type="ECO:0000313" key="15">
    <source>
        <dbReference type="Proteomes" id="UP000198836"/>
    </source>
</evidence>
<dbReference type="EMBL" id="FOJM01000011">
    <property type="protein sequence ID" value="SFA52668.1"/>
    <property type="molecule type" value="Genomic_DNA"/>
</dbReference>
<feature type="domain" description="HAMP" evidence="13">
    <location>
        <begin position="169"/>
        <end position="222"/>
    </location>
</feature>
<evidence type="ECO:0000256" key="9">
    <source>
        <dbReference type="ARBA" id="ARBA00023012"/>
    </source>
</evidence>
<dbReference type="SUPFAM" id="SSF158472">
    <property type="entry name" value="HAMP domain-like"/>
    <property type="match status" value="1"/>
</dbReference>
<dbReference type="SMART" id="SM00304">
    <property type="entry name" value="HAMP"/>
    <property type="match status" value="1"/>
</dbReference>
<dbReference type="SMART" id="SM00388">
    <property type="entry name" value="HisKA"/>
    <property type="match status" value="1"/>
</dbReference>
<evidence type="ECO:0000256" key="1">
    <source>
        <dbReference type="ARBA" id="ARBA00000085"/>
    </source>
</evidence>
<evidence type="ECO:0000256" key="5">
    <source>
        <dbReference type="ARBA" id="ARBA00022679"/>
    </source>
</evidence>
<organism evidence="14 15">
    <name type="scientific">Pedobacter suwonensis</name>
    <dbReference type="NCBI Taxonomy" id="332999"/>
    <lineage>
        <taxon>Bacteria</taxon>
        <taxon>Pseudomonadati</taxon>
        <taxon>Bacteroidota</taxon>
        <taxon>Sphingobacteriia</taxon>
        <taxon>Sphingobacteriales</taxon>
        <taxon>Sphingobacteriaceae</taxon>
        <taxon>Pedobacter</taxon>
    </lineage>
</organism>
<keyword evidence="10" id="KW-0175">Coiled coil</keyword>
<keyword evidence="8 11" id="KW-1133">Transmembrane helix</keyword>
<dbReference type="Pfam" id="PF02518">
    <property type="entry name" value="HATPase_c"/>
    <property type="match status" value="1"/>
</dbReference>
<dbReference type="PANTHER" id="PTHR45436">
    <property type="entry name" value="SENSOR HISTIDINE KINASE YKOH"/>
    <property type="match status" value="1"/>
</dbReference>
<dbReference type="SMART" id="SM00387">
    <property type="entry name" value="HATPase_c"/>
    <property type="match status" value="1"/>
</dbReference>
<proteinExistence type="predicted"/>
<keyword evidence="4" id="KW-0597">Phosphoprotein</keyword>
<keyword evidence="11" id="KW-0472">Membrane</keyword>
<evidence type="ECO:0000256" key="6">
    <source>
        <dbReference type="ARBA" id="ARBA00022692"/>
    </source>
</evidence>
<evidence type="ECO:0000256" key="7">
    <source>
        <dbReference type="ARBA" id="ARBA00022777"/>
    </source>
</evidence>
<dbReference type="InterPro" id="IPR036890">
    <property type="entry name" value="HATPase_C_sf"/>
</dbReference>
<dbReference type="Gene3D" id="6.10.340.10">
    <property type="match status" value="1"/>
</dbReference>
<evidence type="ECO:0000256" key="2">
    <source>
        <dbReference type="ARBA" id="ARBA00004370"/>
    </source>
</evidence>
<keyword evidence="7 14" id="KW-0418">Kinase</keyword>
<accession>A0A1I0TLJ3</accession>
<evidence type="ECO:0000256" key="8">
    <source>
        <dbReference type="ARBA" id="ARBA00022989"/>
    </source>
</evidence>
<evidence type="ECO:0000259" key="12">
    <source>
        <dbReference type="PROSITE" id="PS50109"/>
    </source>
</evidence>
<dbReference type="CDD" id="cd00075">
    <property type="entry name" value="HATPase"/>
    <property type="match status" value="1"/>
</dbReference>
<comment type="subcellular location">
    <subcellularLocation>
        <location evidence="2">Membrane</location>
    </subcellularLocation>
</comment>
<dbReference type="SUPFAM" id="SSF55874">
    <property type="entry name" value="ATPase domain of HSP90 chaperone/DNA topoisomerase II/histidine kinase"/>
    <property type="match status" value="1"/>
</dbReference>
<dbReference type="InterPro" id="IPR005467">
    <property type="entry name" value="His_kinase_dom"/>
</dbReference>